<dbReference type="GeneID" id="96003318"/>
<dbReference type="Pfam" id="PF04082">
    <property type="entry name" value="Fungal_trans"/>
    <property type="match status" value="1"/>
</dbReference>
<dbReference type="PROSITE" id="PS00463">
    <property type="entry name" value="ZN2_CY6_FUNGAL_1"/>
    <property type="match status" value="1"/>
</dbReference>
<comment type="subcellular location">
    <subcellularLocation>
        <location evidence="1">Nucleus</location>
    </subcellularLocation>
</comment>
<feature type="compositionally biased region" description="Basic and acidic residues" evidence="4">
    <location>
        <begin position="191"/>
        <end position="203"/>
    </location>
</feature>
<comment type="caution">
    <text evidence="6">The sequence shown here is derived from an EMBL/GenBank/DDBJ whole genome shotgun (WGS) entry which is preliminary data.</text>
</comment>
<evidence type="ECO:0000256" key="3">
    <source>
        <dbReference type="ARBA" id="ARBA00023242"/>
    </source>
</evidence>
<dbReference type="GO" id="GO:0008270">
    <property type="term" value="F:zinc ion binding"/>
    <property type="evidence" value="ECO:0007669"/>
    <property type="project" value="InterPro"/>
</dbReference>
<dbReference type="GO" id="GO:0005634">
    <property type="term" value="C:nucleus"/>
    <property type="evidence" value="ECO:0007669"/>
    <property type="project" value="UniProtKB-SubCell"/>
</dbReference>
<evidence type="ECO:0000256" key="2">
    <source>
        <dbReference type="ARBA" id="ARBA00022723"/>
    </source>
</evidence>
<dbReference type="PANTHER" id="PTHR31001">
    <property type="entry name" value="UNCHARACTERIZED TRANSCRIPTIONAL REGULATORY PROTEIN"/>
    <property type="match status" value="1"/>
</dbReference>
<dbReference type="SMART" id="SM00066">
    <property type="entry name" value="GAL4"/>
    <property type="match status" value="1"/>
</dbReference>
<reference evidence="6 7" key="1">
    <citation type="journal article" date="2020" name="Microbiol. Resour. Announc.">
        <title>Draft Genome Sequence of a Cladosporium Species Isolated from the Mesophotic Ascidian Didemnum maculosum.</title>
        <authorList>
            <person name="Gioti A."/>
            <person name="Siaperas R."/>
            <person name="Nikolaivits E."/>
            <person name="Le Goff G."/>
            <person name="Ouazzani J."/>
            <person name="Kotoulas G."/>
            <person name="Topakas E."/>
        </authorList>
    </citation>
    <scope>NUCLEOTIDE SEQUENCE [LARGE SCALE GENOMIC DNA]</scope>
    <source>
        <strain evidence="6 7">TM138-S3</strain>
    </source>
</reference>
<feature type="compositionally biased region" description="Polar residues" evidence="4">
    <location>
        <begin position="831"/>
        <end position="845"/>
    </location>
</feature>
<accession>A0AB34L1B1</accession>
<dbReference type="InterPro" id="IPR001138">
    <property type="entry name" value="Zn2Cys6_DnaBD"/>
</dbReference>
<dbReference type="CDD" id="cd12148">
    <property type="entry name" value="fungal_TF_MHR"/>
    <property type="match status" value="1"/>
</dbReference>
<dbReference type="Proteomes" id="UP000803884">
    <property type="component" value="Unassembled WGS sequence"/>
</dbReference>
<protein>
    <recommendedName>
        <fullName evidence="5">Zn(2)-C6 fungal-type domain-containing protein</fullName>
    </recommendedName>
</protein>
<feature type="compositionally biased region" description="Polar residues" evidence="4">
    <location>
        <begin position="954"/>
        <end position="965"/>
    </location>
</feature>
<dbReference type="PROSITE" id="PS50048">
    <property type="entry name" value="ZN2_CY6_FUNGAL_2"/>
    <property type="match status" value="1"/>
</dbReference>
<dbReference type="AlphaFoldDB" id="A0AB34L1B1"/>
<keyword evidence="3" id="KW-0539">Nucleus</keyword>
<organism evidence="6 7">
    <name type="scientific">Cladosporium halotolerans</name>
    <dbReference type="NCBI Taxonomy" id="1052096"/>
    <lineage>
        <taxon>Eukaryota</taxon>
        <taxon>Fungi</taxon>
        <taxon>Dikarya</taxon>
        <taxon>Ascomycota</taxon>
        <taxon>Pezizomycotina</taxon>
        <taxon>Dothideomycetes</taxon>
        <taxon>Dothideomycetidae</taxon>
        <taxon>Cladosporiales</taxon>
        <taxon>Cladosporiaceae</taxon>
        <taxon>Cladosporium</taxon>
    </lineage>
</organism>
<evidence type="ECO:0000256" key="4">
    <source>
        <dbReference type="SAM" id="MobiDB-lite"/>
    </source>
</evidence>
<dbReference type="GO" id="GO:0000981">
    <property type="term" value="F:DNA-binding transcription factor activity, RNA polymerase II-specific"/>
    <property type="evidence" value="ECO:0007669"/>
    <property type="project" value="InterPro"/>
</dbReference>
<feature type="region of interest" description="Disordered" evidence="4">
    <location>
        <begin position="132"/>
        <end position="203"/>
    </location>
</feature>
<feature type="region of interest" description="Disordered" evidence="4">
    <location>
        <begin position="826"/>
        <end position="845"/>
    </location>
</feature>
<dbReference type="InterPro" id="IPR050613">
    <property type="entry name" value="Sec_Metabolite_Reg"/>
</dbReference>
<feature type="region of interest" description="Disordered" evidence="4">
    <location>
        <begin position="1"/>
        <end position="75"/>
    </location>
</feature>
<dbReference type="EMBL" id="JAAQHG020000004">
    <property type="protein sequence ID" value="KAL1589655.1"/>
    <property type="molecule type" value="Genomic_DNA"/>
</dbReference>
<keyword evidence="7" id="KW-1185">Reference proteome</keyword>
<dbReference type="RefSeq" id="XP_069232760.1">
    <property type="nucleotide sequence ID" value="XM_069370480.1"/>
</dbReference>
<feature type="compositionally biased region" description="Low complexity" evidence="4">
    <location>
        <begin position="39"/>
        <end position="50"/>
    </location>
</feature>
<dbReference type="InterPro" id="IPR036864">
    <property type="entry name" value="Zn2-C6_fun-type_DNA-bd_sf"/>
</dbReference>
<dbReference type="InterPro" id="IPR007219">
    <property type="entry name" value="XnlR_reg_dom"/>
</dbReference>
<dbReference type="GO" id="GO:0006351">
    <property type="term" value="P:DNA-templated transcription"/>
    <property type="evidence" value="ECO:0007669"/>
    <property type="project" value="InterPro"/>
</dbReference>
<evidence type="ECO:0000256" key="1">
    <source>
        <dbReference type="ARBA" id="ARBA00004123"/>
    </source>
</evidence>
<dbReference type="Pfam" id="PF00172">
    <property type="entry name" value="Zn_clus"/>
    <property type="match status" value="1"/>
</dbReference>
<proteinExistence type="predicted"/>
<feature type="compositionally biased region" description="Polar residues" evidence="4">
    <location>
        <begin position="1"/>
        <end position="12"/>
    </location>
</feature>
<dbReference type="SUPFAM" id="SSF57701">
    <property type="entry name" value="Zn2/Cys6 DNA-binding domain"/>
    <property type="match status" value="1"/>
</dbReference>
<feature type="region of interest" description="Disordered" evidence="4">
    <location>
        <begin position="954"/>
        <end position="977"/>
    </location>
</feature>
<gene>
    <name evidence="6" type="ORF">WHR41_01874</name>
</gene>
<dbReference type="Gene3D" id="4.10.240.10">
    <property type="entry name" value="Zn(2)-C6 fungal-type DNA-binding domain"/>
    <property type="match status" value="1"/>
</dbReference>
<dbReference type="PANTHER" id="PTHR31001:SF50">
    <property type="entry name" value="ZN(II)2CYS6 TRANSCRIPTION FACTOR (EUROFUNG)"/>
    <property type="match status" value="1"/>
</dbReference>
<dbReference type="GO" id="GO:0003677">
    <property type="term" value="F:DNA binding"/>
    <property type="evidence" value="ECO:0007669"/>
    <property type="project" value="InterPro"/>
</dbReference>
<sequence length="977" mass="108303">MADSHASSSNSPADAGAANGDSPPADARQAEQPSPPPNAAGANDGPAAPAKPTVDAQGRPLNPRSCVTCRKRKVKCDKTHPCTNCKRARIDCIYPAPGRAPRKVRKVGEGRDKELLERLRRLEGVVKTLGVEVPDGQESKDTGKEAEGAAAADTSRRTVSGDAGTPAPRENGGARQGELKRRWTASQTEDAESKPQARWVEDGSSKGHFEHRFGRLVVNEGRSRYINNSFWANLSNEVEDLKGILNQSSDDEDPDTPNENGQVSGNHHGFIFGFSSQNVDMLSLHPLPQQIGAYWHAFKENVDPLVKVLHIPTFEHTIQGAASNLQNLPRGLEALLFTIYYGAVTSLSGDDCEAKFGEEKSVLLARYRFAIEQALARANFLITEEIVVLQALVLFLMCLRRNSYARVIWTLTGLVVRIAQTIGVHRDGVHFGLKPFDVEMRRRLWWQVCILDTRASEDHGCDPTITEQSFDTKMPLNINDVDITPDATEFPTEKRGCTDMSFCLIRFEVSNTFRRINYIPPGPPKACTEHFAGITLQEKERWITECHQRLEERYLKNCDMTVPLFWVTATVARLMMSKMWLMVYHPFQRQDGGTSLSPETKDKLFITSLENIEYSILLETEARTMKWGWLFKTYMQWHALAFILSELCHRTTGDLVERAWVAVDATRDGRWGERTSENDSRGHLWRPLKKLYHKAKDARRRGLQEEQLVKHRVSGTMPTRTYSPNANPMFGNPKIPTVTRAPLSQAQLQRFTQGPVYGQRPIDSHELLKSPRLALAVGGVEVDPMDIVPQDSLVAIPEENVRAFGHAPHGSVSSATSFGQRNIQPVRPQAQHPSSLSNSRPEFGENFTQAAGSVDYGTGDMVNLRNSNGGNGAIFPPNQANDAFPNATAAGPQNPMRIPSIDSNFDPVMDTSGDLDWENWDQLVRQFGMDVDPGEGEVGVDDTAWNGFGGVANNGQTPGAGQQNYRMGPAMGGGDWF</sequence>
<feature type="domain" description="Zn(2)-C6 fungal-type" evidence="5">
    <location>
        <begin position="65"/>
        <end position="94"/>
    </location>
</feature>
<keyword evidence="2" id="KW-0479">Metal-binding</keyword>
<dbReference type="SMART" id="SM00906">
    <property type="entry name" value="Fungal_trans"/>
    <property type="match status" value="1"/>
</dbReference>
<evidence type="ECO:0000313" key="7">
    <source>
        <dbReference type="Proteomes" id="UP000803884"/>
    </source>
</evidence>
<feature type="compositionally biased region" description="Basic and acidic residues" evidence="4">
    <location>
        <begin position="137"/>
        <end position="147"/>
    </location>
</feature>
<evidence type="ECO:0000259" key="5">
    <source>
        <dbReference type="PROSITE" id="PS50048"/>
    </source>
</evidence>
<evidence type="ECO:0000313" key="6">
    <source>
        <dbReference type="EMBL" id="KAL1589655.1"/>
    </source>
</evidence>
<name>A0AB34L1B1_9PEZI</name>
<dbReference type="CDD" id="cd00067">
    <property type="entry name" value="GAL4"/>
    <property type="match status" value="1"/>
</dbReference>